<accession>A0A4Z2GWY9</accession>
<dbReference type="Gene3D" id="2.30.30.140">
    <property type="match status" value="1"/>
</dbReference>
<name>A0A4Z2GWY9_9TELE</name>
<evidence type="ECO:0000256" key="1">
    <source>
        <dbReference type="SAM" id="MobiDB-lite"/>
    </source>
</evidence>
<feature type="compositionally biased region" description="Basic and acidic residues" evidence="1">
    <location>
        <begin position="22"/>
        <end position="37"/>
    </location>
</feature>
<sequence>MQSPGERRAAASSAVMSHRPTNGREEGVDTDSSKEEAQEAQEAEFSWEEFLEETRASAAPHTTFKHVSDGVRFPPRRDPRDPLNAAARLSSCAESR</sequence>
<dbReference type="EMBL" id="SRLO01000408">
    <property type="protein sequence ID" value="TNN57283.1"/>
    <property type="molecule type" value="Genomic_DNA"/>
</dbReference>
<reference evidence="2 3" key="1">
    <citation type="submission" date="2019-03" db="EMBL/GenBank/DDBJ databases">
        <title>First draft genome of Liparis tanakae, snailfish: a comprehensive survey of snailfish specific genes.</title>
        <authorList>
            <person name="Kim W."/>
            <person name="Song I."/>
            <person name="Jeong J.-H."/>
            <person name="Kim D."/>
            <person name="Kim S."/>
            <person name="Ryu S."/>
            <person name="Song J.Y."/>
            <person name="Lee S.K."/>
        </authorList>
    </citation>
    <scope>NUCLEOTIDE SEQUENCE [LARGE SCALE GENOMIC DNA]</scope>
    <source>
        <tissue evidence="2">Muscle</tissue>
    </source>
</reference>
<evidence type="ECO:0000313" key="2">
    <source>
        <dbReference type="EMBL" id="TNN57283.1"/>
    </source>
</evidence>
<comment type="caution">
    <text evidence="2">The sequence shown here is derived from an EMBL/GenBank/DDBJ whole genome shotgun (WGS) entry which is preliminary data.</text>
</comment>
<evidence type="ECO:0000313" key="3">
    <source>
        <dbReference type="Proteomes" id="UP000314294"/>
    </source>
</evidence>
<gene>
    <name evidence="2" type="primary">SFMBT2_0</name>
    <name evidence="2" type="ORF">EYF80_032472</name>
</gene>
<feature type="compositionally biased region" description="Acidic residues" evidence="1">
    <location>
        <begin position="38"/>
        <end position="51"/>
    </location>
</feature>
<feature type="region of interest" description="Disordered" evidence="1">
    <location>
        <begin position="1"/>
        <end position="96"/>
    </location>
</feature>
<organism evidence="2 3">
    <name type="scientific">Liparis tanakae</name>
    <name type="common">Tanaka's snailfish</name>
    <dbReference type="NCBI Taxonomy" id="230148"/>
    <lineage>
        <taxon>Eukaryota</taxon>
        <taxon>Metazoa</taxon>
        <taxon>Chordata</taxon>
        <taxon>Craniata</taxon>
        <taxon>Vertebrata</taxon>
        <taxon>Euteleostomi</taxon>
        <taxon>Actinopterygii</taxon>
        <taxon>Neopterygii</taxon>
        <taxon>Teleostei</taxon>
        <taxon>Neoteleostei</taxon>
        <taxon>Acanthomorphata</taxon>
        <taxon>Eupercaria</taxon>
        <taxon>Perciformes</taxon>
        <taxon>Cottioidei</taxon>
        <taxon>Cottales</taxon>
        <taxon>Liparidae</taxon>
        <taxon>Liparis</taxon>
    </lineage>
</organism>
<protein>
    <submittedName>
        <fullName evidence="2">Scm-like with four MBT domains protein 2</fullName>
    </submittedName>
</protein>
<dbReference type="AlphaFoldDB" id="A0A4Z2GWY9"/>
<dbReference type="Proteomes" id="UP000314294">
    <property type="component" value="Unassembled WGS sequence"/>
</dbReference>
<proteinExistence type="predicted"/>
<keyword evidence="3" id="KW-1185">Reference proteome</keyword>